<keyword evidence="3" id="KW-1185">Reference proteome</keyword>
<feature type="compositionally biased region" description="Polar residues" evidence="1">
    <location>
        <begin position="438"/>
        <end position="452"/>
    </location>
</feature>
<dbReference type="GeneID" id="105904256"/>
<evidence type="ECO:0000259" key="2">
    <source>
        <dbReference type="Pfam" id="PF08457"/>
    </source>
</evidence>
<feature type="region of interest" description="Disordered" evidence="1">
    <location>
        <begin position="387"/>
        <end position="406"/>
    </location>
</feature>
<dbReference type="RefSeq" id="XP_031422920.1">
    <property type="nucleotide sequence ID" value="XM_031567060.2"/>
</dbReference>
<proteinExistence type="predicted"/>
<dbReference type="Pfam" id="PF08457">
    <property type="entry name" value="Sfi1"/>
    <property type="match status" value="1"/>
</dbReference>
<evidence type="ECO:0000256" key="1">
    <source>
        <dbReference type="SAM" id="MobiDB-lite"/>
    </source>
</evidence>
<sequence>MAWRYYYERHGWSQSETENEKSRLLQCNLPMCEENVDEVLELLSALSDDQSPHLGAALGNTPGRSPCGAEPALRRRHFNISTQPVDVSCLYSWNKGSSSMTDQGPKTEAKVAETVRGSIPATNTRHVSTDKEEGRPHRKRWEKPEGVFARVAPFYSQESRRPGERRVCFGRDQIDASGEVCESQRHLKQRETLSTFEDLLESSWTSAALHRSMLDLENNEQEGCSTFSRIESILQKSLRHSDCDSKTQPSFREVDYHSEPNLSLFPVKKSSKSLGILGSQAQDRGRALKSAFGPRLRSPQEERCLQEAFSQPGLRPTMSASERDLKCRSSEPSPLLPSGDREWCEDCGLAVAEPVAAGETLVPSDPSWIEKLEMKEKHSGQTNLKVKEGWKSTQGPLERNHGDKVSHSFNGQSRLGISGPFEDATPFDGWRLSSKQMKSLSKTHSARGQSSKVKPDRLSRTGLKDALKAEPLSTQPQSCRLPEGGEIYGPGEAVGTDERFQALYRFRLLQRCFRRWAGQHRCLGIARQWHRWRVLSSALGALEQAAEKRHTQTHTLQHRHRALTLTRAFQHWKARVAGRQGQRSSRSTEHDGPVEDLRRRLIQPSSALVLRRAYCTWRRHSQGQELLRAALIHYHLALLFKHWLQWRRECVWQRRQAEQEEQAAQVWGLTLQTHTFTVWRTASSRHQRARQHWGRRLAKRALAAWRSAYQRQQQATVQHRLSALVRAWRVWVERLELRRRGRLVEAMESAEVHRRSVLQHCLLVWRRRTARRHTSREREDLTARKVLEHWRRLPHQRSLLRLACSLQQLFSRRTLEVAFGRWRAARAQVEARLGQEERLRLLQDRRRLRAALRRWRRGLRVRRGVRDMQQRSQETQLSNCLKAWRGLVQRGATLSFLWDLREEQRIKQSFQHWRNAMELRTQHKHLLLSLLCSRQHSFLQTHEHTPQSTRQHTPTERDNDSCSVMETQRSLDELCHNLLLQKALHTWRENTLNMHKASLFCVAQGRERACVVLRRWHQLAQEEQSSGVLRFTARLAQLAQGTHTSLAFSTHGPLSASEITAGSGGICRLADHRSAELSDWSFSLSHRETHCPLLTSSPHCTQLADVCVADETTASGASPPSAHRLKMVAASALVRMLRPALAQAFSQWRSVTVASRDMRRRAKLHGQTHTHTHLRRAFSIWRRERQKNMAAAKHRDRSLLLRSVCVWKECVCQSKRSLALKQRANEFHLSNLLTHSYSHWRQQCSLRTVRCDPEEEAQLMRKGAWLQRSGVRRRLSWSFSLWAARVRQNHAVQAVYTHTLFSRVFVAWEVCVRSRRQRARLAQAHLERSVCERAFRWWRTSTAQHQLANLRTIHTLHTLASVCLQRWNTHTQLCTVLCEVEKVRERRMKRRALLMWTEALEKHQRAQHTHQLTLMKSCLQRWQWHAQHSVCVRAVCVWLQGTREERSLQWALHVWRGRLRLRLRRREYAWHSVGALAAVWRERALESRAQRHREDRVTLLAKQCLTAWRTYTDSVCVERVLVCEFEEERKRMRKSRALAAWRLEAQVKQAERHYHFRLLGGALQHWRSSLIGRSRSRERALVAVCVWRQRTFQSRELMERALEFRRRRHIAMLTHCFLRWNMACAHTHISQDFHRRAVCKRVLLGWYRHVETTQRNQYKEAWFQCGREQRLVRACFTHWQGEMRQAGLRQAALEQKLCQLSMWQTARALQYWRAATRRRAAQKRHSRSLLQQCFSVWREITEEVCVADDLRVENERRAAREALISWVKWAKDRRAQRMMVEAVCLWLDGRRVSRSFYLWLRAHQRHQEASRHHNILLLRRMFQAWHSVTAHTELLCEDMRAGVCKTLMRQVFHAWQRTALSQRTVRVCEARRRGVLRGALSVWRKKFQTRQRRVLVLCEGVFSHWLQLVHRRRTEREVQRQHRLMKRYWCVWRECVQDSRYQRRLMQLHWACWKNRTATSLIVSTMHSDSVQQWAWLVWRRRRIRSRVAQSFSSVLNRTLLSEAFSVWRRRTLHPG</sequence>
<dbReference type="KEGG" id="char:105904256"/>
<accession>A0A6P8FH94</accession>
<feature type="region of interest" description="Disordered" evidence="1">
    <location>
        <begin position="576"/>
        <end position="595"/>
    </location>
</feature>
<gene>
    <name evidence="4" type="primary">LOC105904256</name>
</gene>
<evidence type="ECO:0000313" key="4">
    <source>
        <dbReference type="RefSeq" id="XP_031422920.1"/>
    </source>
</evidence>
<feature type="compositionally biased region" description="Polar residues" evidence="1">
    <location>
        <begin position="941"/>
        <end position="952"/>
    </location>
</feature>
<feature type="compositionally biased region" description="Basic and acidic residues" evidence="1">
    <location>
        <begin position="586"/>
        <end position="595"/>
    </location>
</feature>
<organism evidence="3 4">
    <name type="scientific">Clupea harengus</name>
    <name type="common">Atlantic herring</name>
    <dbReference type="NCBI Taxonomy" id="7950"/>
    <lineage>
        <taxon>Eukaryota</taxon>
        <taxon>Metazoa</taxon>
        <taxon>Chordata</taxon>
        <taxon>Craniata</taxon>
        <taxon>Vertebrata</taxon>
        <taxon>Euteleostomi</taxon>
        <taxon>Actinopterygii</taxon>
        <taxon>Neopterygii</taxon>
        <taxon>Teleostei</taxon>
        <taxon>Clupei</taxon>
        <taxon>Clupeiformes</taxon>
        <taxon>Clupeoidei</taxon>
        <taxon>Clupeidae</taxon>
        <taxon>Clupea</taxon>
    </lineage>
</organism>
<feature type="domain" description="Sfi1 spindle body" evidence="2">
    <location>
        <begin position="1786"/>
        <end position="1892"/>
    </location>
</feature>
<name>A0A6P8FH94_CLUHA</name>
<feature type="region of interest" description="Disordered" evidence="1">
    <location>
        <begin position="438"/>
        <end position="483"/>
    </location>
</feature>
<dbReference type="InterPro" id="IPR013665">
    <property type="entry name" value="Sfi1_dom"/>
</dbReference>
<feature type="compositionally biased region" description="Basic and acidic residues" evidence="1">
    <location>
        <begin position="453"/>
        <end position="468"/>
    </location>
</feature>
<dbReference type="OrthoDB" id="8724850at2759"/>
<evidence type="ECO:0000313" key="3">
    <source>
        <dbReference type="Proteomes" id="UP000515152"/>
    </source>
</evidence>
<feature type="region of interest" description="Disordered" evidence="1">
    <location>
        <begin position="941"/>
        <end position="960"/>
    </location>
</feature>
<reference evidence="4" key="1">
    <citation type="submission" date="2025-08" db="UniProtKB">
        <authorList>
            <consortium name="RefSeq"/>
        </authorList>
    </citation>
    <scope>IDENTIFICATION</scope>
</reference>
<protein>
    <submittedName>
        <fullName evidence="4">Uncharacterized protein LOC105904256</fullName>
    </submittedName>
</protein>
<dbReference type="Proteomes" id="UP000515152">
    <property type="component" value="Chromosome 4"/>
</dbReference>